<feature type="transmembrane region" description="Helical" evidence="12">
    <location>
        <begin position="178"/>
        <end position="195"/>
    </location>
</feature>
<dbReference type="GO" id="GO:0015421">
    <property type="term" value="F:ABC-type oligopeptide transporter activity"/>
    <property type="evidence" value="ECO:0007669"/>
    <property type="project" value="TreeGrafter"/>
</dbReference>
<keyword evidence="7" id="KW-0067">ATP-binding</keyword>
<evidence type="ECO:0000313" key="15">
    <source>
        <dbReference type="EMBL" id="AEG44234.1"/>
    </source>
</evidence>
<dbReference type="SMART" id="SM00382">
    <property type="entry name" value="AAA"/>
    <property type="match status" value="1"/>
</dbReference>
<feature type="transmembrane region" description="Helical" evidence="12">
    <location>
        <begin position="58"/>
        <end position="80"/>
    </location>
</feature>
<dbReference type="PANTHER" id="PTHR43394">
    <property type="entry name" value="ATP-DEPENDENT PERMEASE MDL1, MITOCHONDRIAL"/>
    <property type="match status" value="1"/>
</dbReference>
<accession>F6FUA6</accession>
<keyword evidence="3" id="KW-1003">Cell membrane</keyword>
<evidence type="ECO:0000256" key="8">
    <source>
        <dbReference type="ARBA" id="ARBA00022989"/>
    </source>
</evidence>
<protein>
    <submittedName>
        <fullName evidence="15">Xenobiotic-transporting ATPase</fullName>
        <ecNumber evidence="15">3.6.3.44</ecNumber>
    </submittedName>
</protein>
<evidence type="ECO:0000256" key="10">
    <source>
        <dbReference type="ARBA" id="ARBA00023455"/>
    </source>
</evidence>
<reference evidence="15 16" key="1">
    <citation type="submission" date="2011-05" db="EMBL/GenBank/DDBJ databases">
        <title>Complete sequence of Isoptericola variabilis 225.</title>
        <authorList>
            <consortium name="US DOE Joint Genome Institute"/>
            <person name="Lucas S."/>
            <person name="Han J."/>
            <person name="Lapidus A."/>
            <person name="Cheng J.-F."/>
            <person name="Goodwin L."/>
            <person name="Pitluck S."/>
            <person name="Peters L."/>
            <person name="Mikhailova N."/>
            <person name="Zeytun A."/>
            <person name="Han C."/>
            <person name="Tapia R."/>
            <person name="Land M."/>
            <person name="Hauser L."/>
            <person name="Kyrpides N."/>
            <person name="Ivanova N."/>
            <person name="Pagani I."/>
            <person name="Siebers A."/>
            <person name="Allgaier M."/>
            <person name="Thelen M."/>
            <person name="Hugenholtz P."/>
            <person name="Gladden J."/>
            <person name="Woyke T."/>
        </authorList>
    </citation>
    <scope>NUCLEOTIDE SEQUENCE [LARGE SCALE GENOMIC DNA]</scope>
    <source>
        <strain evidence="16">225</strain>
    </source>
</reference>
<feature type="transmembrane region" description="Helical" evidence="12">
    <location>
        <begin position="95"/>
        <end position="116"/>
    </location>
</feature>
<dbReference type="PROSITE" id="PS50893">
    <property type="entry name" value="ABC_TRANSPORTER_2"/>
    <property type="match status" value="1"/>
</dbReference>
<keyword evidence="5 12" id="KW-0812">Transmembrane</keyword>
<sequence length="646" mass="68950">MSMPGHPPDVARTGGGGRAGTGGGSMRSYLQDSSVASRRLGRETLRRILGFSRPYRRLLAVFLGLLVLSAAAGAATPLLFRHLIDDGIAEGDRRLVVLLAGAAAALALVGAALSVVERWVSASIGEGLIVDLRTAVFDHVQRMPLAFFARTRTGALVQRLNGDVLGAQQAFTSTLQSVVSNGLTIVFTLAAMLVMSWRLTLLALVLVPAFVLPARWFGRRLADLTRRSYELNADAGQLMNERFNVAGAHLAKVYGDPVRESARYAEQVRMLRDVGVRRALYGTWFRVGLTTLASVAIAIVYGLGGLQAISGELTIGGVVALTAYLGRLYGPLTAMSNVQVDVMTALVSFERVLEVLDLEPTVAEKPDAADLRAAVAARGASVELDHVTFRYPRADEVSLASLESVAAARKDPTSDTLHDVTFTVPAGAMVALVGPSGAGKTTVSHLVSRMYDPTSGAVRIAGTDLRDVTFSSLRATVGVVSQEAHLFHDTVAENLRFARPDATDADIEQALRQARIWDLVSRLPEGLDTVVGDRGYRLSGGERQRLAIARLLLKAPDVVVLDEATAHLDSESEAAVQAALDEALAGRTSLVIAHRLSTVRGADRIVVLDDGRVVEQGTHTELLATGGLYAELYRTQFAEVAHDPTT</sequence>
<proteinExistence type="inferred from homology"/>
<dbReference type="FunFam" id="3.40.50.300:FF:000221">
    <property type="entry name" value="Multidrug ABC transporter ATP-binding protein"/>
    <property type="match status" value="1"/>
</dbReference>
<dbReference type="Pfam" id="PF00664">
    <property type="entry name" value="ABC_membrane"/>
    <property type="match status" value="1"/>
</dbReference>
<dbReference type="RefSeq" id="WP_013838626.1">
    <property type="nucleotide sequence ID" value="NC_015588.1"/>
</dbReference>
<dbReference type="SUPFAM" id="SSF90123">
    <property type="entry name" value="ABC transporter transmembrane region"/>
    <property type="match status" value="1"/>
</dbReference>
<organism evidence="16">
    <name type="scientific">Isoptericola variabilis (strain 225)</name>
    <dbReference type="NCBI Taxonomy" id="743718"/>
    <lineage>
        <taxon>Bacteria</taxon>
        <taxon>Bacillati</taxon>
        <taxon>Actinomycetota</taxon>
        <taxon>Actinomycetes</taxon>
        <taxon>Micrococcales</taxon>
        <taxon>Promicromonosporaceae</taxon>
        <taxon>Isoptericola</taxon>
    </lineage>
</organism>
<keyword evidence="6" id="KW-0547">Nucleotide-binding</keyword>
<dbReference type="Proteomes" id="UP000009236">
    <property type="component" value="Chromosome"/>
</dbReference>
<evidence type="ECO:0000256" key="6">
    <source>
        <dbReference type="ARBA" id="ARBA00022741"/>
    </source>
</evidence>
<dbReference type="Gene3D" id="3.40.50.300">
    <property type="entry name" value="P-loop containing nucleotide triphosphate hydrolases"/>
    <property type="match status" value="1"/>
</dbReference>
<comment type="subcellular location">
    <subcellularLocation>
        <location evidence="1">Cell inner membrane</location>
        <topology evidence="1">Multi-pass membrane protein</topology>
    </subcellularLocation>
</comment>
<evidence type="ECO:0000256" key="9">
    <source>
        <dbReference type="ARBA" id="ARBA00023136"/>
    </source>
</evidence>
<dbReference type="InterPro" id="IPR039421">
    <property type="entry name" value="Type_1_exporter"/>
</dbReference>
<dbReference type="InterPro" id="IPR017871">
    <property type="entry name" value="ABC_transporter-like_CS"/>
</dbReference>
<feature type="domain" description="ABC transmembrane type-1" evidence="14">
    <location>
        <begin position="60"/>
        <end position="344"/>
    </location>
</feature>
<feature type="compositionally biased region" description="Gly residues" evidence="11">
    <location>
        <begin position="13"/>
        <end position="25"/>
    </location>
</feature>
<keyword evidence="9 12" id="KW-0472">Membrane</keyword>
<dbReference type="GO" id="GO:0016887">
    <property type="term" value="F:ATP hydrolysis activity"/>
    <property type="evidence" value="ECO:0007669"/>
    <property type="project" value="InterPro"/>
</dbReference>
<dbReference type="CDD" id="cd18550">
    <property type="entry name" value="ABC_6TM_exporter_like"/>
    <property type="match status" value="1"/>
</dbReference>
<keyword evidence="2" id="KW-0813">Transport</keyword>
<dbReference type="eggNOG" id="COG1132">
    <property type="taxonomic scope" value="Bacteria"/>
</dbReference>
<evidence type="ECO:0000256" key="7">
    <source>
        <dbReference type="ARBA" id="ARBA00022840"/>
    </source>
</evidence>
<name>F6FUA6_ISOV2</name>
<evidence type="ECO:0000259" key="13">
    <source>
        <dbReference type="PROSITE" id="PS50893"/>
    </source>
</evidence>
<evidence type="ECO:0000256" key="4">
    <source>
        <dbReference type="ARBA" id="ARBA00022519"/>
    </source>
</evidence>
<evidence type="ECO:0000256" key="12">
    <source>
        <dbReference type="SAM" id="Phobius"/>
    </source>
</evidence>
<dbReference type="InterPro" id="IPR011527">
    <property type="entry name" value="ABC1_TM_dom"/>
</dbReference>
<feature type="transmembrane region" description="Helical" evidence="12">
    <location>
        <begin position="201"/>
        <end position="218"/>
    </location>
</feature>
<dbReference type="Pfam" id="PF00005">
    <property type="entry name" value="ABC_tran"/>
    <property type="match status" value="1"/>
</dbReference>
<evidence type="ECO:0000256" key="11">
    <source>
        <dbReference type="SAM" id="MobiDB-lite"/>
    </source>
</evidence>
<dbReference type="SUPFAM" id="SSF52540">
    <property type="entry name" value="P-loop containing nucleoside triphosphate hydrolases"/>
    <property type="match status" value="1"/>
</dbReference>
<evidence type="ECO:0000256" key="1">
    <source>
        <dbReference type="ARBA" id="ARBA00004429"/>
    </source>
</evidence>
<keyword evidence="8 12" id="KW-1133">Transmembrane helix</keyword>
<evidence type="ECO:0000256" key="5">
    <source>
        <dbReference type="ARBA" id="ARBA00022692"/>
    </source>
</evidence>
<dbReference type="PROSITE" id="PS00211">
    <property type="entry name" value="ABC_TRANSPORTER_1"/>
    <property type="match status" value="1"/>
</dbReference>
<evidence type="ECO:0000256" key="3">
    <source>
        <dbReference type="ARBA" id="ARBA00022475"/>
    </source>
</evidence>
<dbReference type="PROSITE" id="PS50929">
    <property type="entry name" value="ABC_TM1F"/>
    <property type="match status" value="1"/>
</dbReference>
<dbReference type="InterPro" id="IPR003439">
    <property type="entry name" value="ABC_transporter-like_ATP-bd"/>
</dbReference>
<dbReference type="HOGENOM" id="CLU_000604_84_3_11"/>
<feature type="region of interest" description="Disordered" evidence="11">
    <location>
        <begin position="1"/>
        <end position="29"/>
    </location>
</feature>
<dbReference type="KEGG" id="iva:Isova_1473"/>
<feature type="domain" description="ABC transporter" evidence="13">
    <location>
        <begin position="400"/>
        <end position="635"/>
    </location>
</feature>
<dbReference type="PANTHER" id="PTHR43394:SF1">
    <property type="entry name" value="ATP-BINDING CASSETTE SUB-FAMILY B MEMBER 10, MITOCHONDRIAL"/>
    <property type="match status" value="1"/>
</dbReference>
<dbReference type="InterPro" id="IPR003593">
    <property type="entry name" value="AAA+_ATPase"/>
</dbReference>
<keyword evidence="15" id="KW-0378">Hydrolase</keyword>
<dbReference type="Gene3D" id="1.20.1560.10">
    <property type="entry name" value="ABC transporter type 1, transmembrane domain"/>
    <property type="match status" value="1"/>
</dbReference>
<evidence type="ECO:0000313" key="16">
    <source>
        <dbReference type="Proteomes" id="UP000009236"/>
    </source>
</evidence>
<dbReference type="GO" id="GO:0005886">
    <property type="term" value="C:plasma membrane"/>
    <property type="evidence" value="ECO:0007669"/>
    <property type="project" value="UniProtKB-SubCell"/>
</dbReference>
<feature type="transmembrane region" description="Helical" evidence="12">
    <location>
        <begin position="279"/>
        <end position="302"/>
    </location>
</feature>
<dbReference type="AlphaFoldDB" id="F6FUA6"/>
<dbReference type="InterPro" id="IPR027417">
    <property type="entry name" value="P-loop_NTPase"/>
</dbReference>
<keyword evidence="16" id="KW-1185">Reference proteome</keyword>
<dbReference type="STRING" id="743718.Isova_1473"/>
<evidence type="ECO:0000256" key="2">
    <source>
        <dbReference type="ARBA" id="ARBA00022448"/>
    </source>
</evidence>
<dbReference type="InterPro" id="IPR036640">
    <property type="entry name" value="ABC1_TM_sf"/>
</dbReference>
<gene>
    <name evidence="15" type="ordered locus">Isova_1473</name>
</gene>
<dbReference type="EC" id="3.6.3.44" evidence="15"/>
<dbReference type="EMBL" id="CP002810">
    <property type="protein sequence ID" value="AEG44234.1"/>
    <property type="molecule type" value="Genomic_DNA"/>
</dbReference>
<dbReference type="GO" id="GO:0005524">
    <property type="term" value="F:ATP binding"/>
    <property type="evidence" value="ECO:0007669"/>
    <property type="project" value="UniProtKB-KW"/>
</dbReference>
<comment type="similarity">
    <text evidence="10">Belongs to the ABC transporter superfamily. Siderophore-Fe(3+) uptake transporter (SIUT) (TC 3.A.1.21) family.</text>
</comment>
<evidence type="ECO:0000259" key="14">
    <source>
        <dbReference type="PROSITE" id="PS50929"/>
    </source>
</evidence>
<keyword evidence="4" id="KW-0997">Cell inner membrane</keyword>